<name>A0ACA9N2L6_9GLOM</name>
<accession>A0ACA9N2L6</accession>
<reference evidence="1" key="1">
    <citation type="submission" date="2021-06" db="EMBL/GenBank/DDBJ databases">
        <authorList>
            <person name="Kallberg Y."/>
            <person name="Tangrot J."/>
            <person name="Rosling A."/>
        </authorList>
    </citation>
    <scope>NUCLEOTIDE SEQUENCE</scope>
    <source>
        <strain evidence="1">AU212A</strain>
    </source>
</reference>
<keyword evidence="2" id="KW-1185">Reference proteome</keyword>
<evidence type="ECO:0000313" key="2">
    <source>
        <dbReference type="Proteomes" id="UP000789860"/>
    </source>
</evidence>
<protein>
    <submittedName>
        <fullName evidence="1">113_t:CDS:1</fullName>
    </submittedName>
</protein>
<dbReference type="Proteomes" id="UP000789860">
    <property type="component" value="Unassembled WGS sequence"/>
</dbReference>
<organism evidence="1 2">
    <name type="scientific">Scutellospora calospora</name>
    <dbReference type="NCBI Taxonomy" id="85575"/>
    <lineage>
        <taxon>Eukaryota</taxon>
        <taxon>Fungi</taxon>
        <taxon>Fungi incertae sedis</taxon>
        <taxon>Mucoromycota</taxon>
        <taxon>Glomeromycotina</taxon>
        <taxon>Glomeromycetes</taxon>
        <taxon>Diversisporales</taxon>
        <taxon>Gigasporaceae</taxon>
        <taxon>Scutellospora</taxon>
    </lineage>
</organism>
<gene>
    <name evidence="1" type="ORF">SCALOS_LOCUS7939</name>
</gene>
<comment type="caution">
    <text evidence="1">The sequence shown here is derived from an EMBL/GenBank/DDBJ whole genome shotgun (WGS) entry which is preliminary data.</text>
</comment>
<dbReference type="EMBL" id="CAJVPM010019481">
    <property type="protein sequence ID" value="CAG8630130.1"/>
    <property type="molecule type" value="Genomic_DNA"/>
</dbReference>
<proteinExistence type="predicted"/>
<sequence>ALRSLLVYDLTDTPKRPHPSCHTAYLGIEIVVHDDCRSALCKAALAQGISASALHIPVWASTLLACLARWTSHATKNQPPPTNPRPPPNPPLPLRPKRGSSLPLLVRQHANKRAVRHSTINLPDLSTMGNPLPRAHPHYIPQIPLDGLGRAGVCEVCAVCHYDSEFAGVFRVWRLASCGFEYAGTPNTNQRPPSPQRRLPRLPQTARPRTHRQPVQLAPAHPHQALPRPVRAGEYALGSPARHRYRDLAGSVRLPDGMALLALLPDFRHRRHGLGNGWRRREDARRSQRDVQFRFFLPGCFPSCVIAAL</sequence>
<evidence type="ECO:0000313" key="1">
    <source>
        <dbReference type="EMBL" id="CAG8630130.1"/>
    </source>
</evidence>
<feature type="non-terminal residue" evidence="1">
    <location>
        <position position="1"/>
    </location>
</feature>